<evidence type="ECO:0000256" key="1">
    <source>
        <dbReference type="ARBA" id="ARBA00004123"/>
    </source>
</evidence>
<dbReference type="Pfam" id="PF08925">
    <property type="entry name" value="DUF1907"/>
    <property type="match status" value="1"/>
</dbReference>
<keyword evidence="4" id="KW-0378">Hydrolase</keyword>
<comment type="subunit">
    <text evidence="2">Monomer.</text>
</comment>
<dbReference type="GO" id="GO:0016788">
    <property type="term" value="F:hydrolase activity, acting on ester bonds"/>
    <property type="evidence" value="ECO:0007669"/>
    <property type="project" value="TreeGrafter"/>
</dbReference>
<gene>
    <name evidence="8" type="ORF">OS493_003929</name>
</gene>
<evidence type="ECO:0000313" key="8">
    <source>
        <dbReference type="EMBL" id="KAJ7386967.1"/>
    </source>
</evidence>
<feature type="domain" description="DUF1907" evidence="7">
    <location>
        <begin position="35"/>
        <end position="99"/>
    </location>
</feature>
<dbReference type="PANTHER" id="PTHR13204:SF1">
    <property type="entry name" value="ESTER HYDROLASE C11ORF54"/>
    <property type="match status" value="1"/>
</dbReference>
<dbReference type="GO" id="GO:0008270">
    <property type="term" value="F:zinc ion binding"/>
    <property type="evidence" value="ECO:0007669"/>
    <property type="project" value="TreeGrafter"/>
</dbReference>
<evidence type="ECO:0000313" key="9">
    <source>
        <dbReference type="Proteomes" id="UP001163046"/>
    </source>
</evidence>
<dbReference type="AlphaFoldDB" id="A0A9X0D4G3"/>
<sequence length="118" mass="13019">MANKTTENTFPKTANLPVESRDLLQPSLEELVQVLKDGFSKNFSNVDVEVVDCPDLREKPWTLAASAYVHEFVAEPEIADVGGPPYLIPLPNLSKQNNVDLPGGFVIEQELEAVNLLE</sequence>
<keyword evidence="3" id="KW-0479">Metal-binding</keyword>
<evidence type="ECO:0000259" key="7">
    <source>
        <dbReference type="Pfam" id="PF08925"/>
    </source>
</evidence>
<dbReference type="SUPFAM" id="SSF117856">
    <property type="entry name" value="AF0104/ALDC/Ptd012-like"/>
    <property type="match status" value="1"/>
</dbReference>
<dbReference type="Proteomes" id="UP001163046">
    <property type="component" value="Unassembled WGS sequence"/>
</dbReference>
<dbReference type="InterPro" id="IPR015021">
    <property type="entry name" value="C11orf54_DUF1907"/>
</dbReference>
<accession>A0A9X0D4G3</accession>
<name>A0A9X0D4G3_9CNID</name>
<organism evidence="8 9">
    <name type="scientific">Desmophyllum pertusum</name>
    <dbReference type="NCBI Taxonomy" id="174260"/>
    <lineage>
        <taxon>Eukaryota</taxon>
        <taxon>Metazoa</taxon>
        <taxon>Cnidaria</taxon>
        <taxon>Anthozoa</taxon>
        <taxon>Hexacorallia</taxon>
        <taxon>Scleractinia</taxon>
        <taxon>Caryophylliina</taxon>
        <taxon>Caryophylliidae</taxon>
        <taxon>Desmophyllum</taxon>
    </lineage>
</organism>
<dbReference type="EMBL" id="MU825874">
    <property type="protein sequence ID" value="KAJ7386967.1"/>
    <property type="molecule type" value="Genomic_DNA"/>
</dbReference>
<evidence type="ECO:0000256" key="2">
    <source>
        <dbReference type="ARBA" id="ARBA00011245"/>
    </source>
</evidence>
<comment type="caution">
    <text evidence="8">The sequence shown here is derived from an EMBL/GenBank/DDBJ whole genome shotgun (WGS) entry which is preliminary data.</text>
</comment>
<keyword evidence="9" id="KW-1185">Reference proteome</keyword>
<evidence type="ECO:0000256" key="6">
    <source>
        <dbReference type="ARBA" id="ARBA00023242"/>
    </source>
</evidence>
<evidence type="ECO:0000256" key="4">
    <source>
        <dbReference type="ARBA" id="ARBA00022801"/>
    </source>
</evidence>
<evidence type="ECO:0000256" key="3">
    <source>
        <dbReference type="ARBA" id="ARBA00022723"/>
    </source>
</evidence>
<comment type="subcellular location">
    <subcellularLocation>
        <location evidence="1">Nucleus</location>
    </subcellularLocation>
</comment>
<keyword evidence="6" id="KW-0539">Nucleus</keyword>
<keyword evidence="5" id="KW-0862">Zinc</keyword>
<proteinExistence type="predicted"/>
<protein>
    <recommendedName>
        <fullName evidence="7">DUF1907 domain-containing protein</fullName>
    </recommendedName>
</protein>
<dbReference type="GO" id="GO:0005634">
    <property type="term" value="C:nucleus"/>
    <property type="evidence" value="ECO:0007669"/>
    <property type="project" value="UniProtKB-SubCell"/>
</dbReference>
<evidence type="ECO:0000256" key="5">
    <source>
        <dbReference type="ARBA" id="ARBA00022833"/>
    </source>
</evidence>
<dbReference type="PANTHER" id="PTHR13204">
    <property type="entry name" value="PTD012 PROTEIN"/>
    <property type="match status" value="1"/>
</dbReference>
<dbReference type="OrthoDB" id="5119241at2759"/>
<reference evidence="8" key="1">
    <citation type="submission" date="2023-01" db="EMBL/GenBank/DDBJ databases">
        <title>Genome assembly of the deep-sea coral Lophelia pertusa.</title>
        <authorList>
            <person name="Herrera S."/>
            <person name="Cordes E."/>
        </authorList>
    </citation>
    <scope>NUCLEOTIDE SEQUENCE</scope>
    <source>
        <strain evidence="8">USNM1676648</strain>
        <tissue evidence="8">Polyp</tissue>
    </source>
</reference>